<keyword evidence="1" id="KW-0732">Signal</keyword>
<dbReference type="RefSeq" id="WP_189564591.1">
    <property type="nucleotide sequence ID" value="NZ_BMXF01000002.1"/>
</dbReference>
<dbReference type="PANTHER" id="PTHR34407:SF1">
    <property type="entry name" value="SGNH HYDROLASE-TYPE ESTERASE DOMAIN-CONTAINING PROTEIN"/>
    <property type="match status" value="1"/>
</dbReference>
<keyword evidence="4" id="KW-1185">Reference proteome</keyword>
<dbReference type="EMBL" id="BMXF01000002">
    <property type="protein sequence ID" value="GHB68955.1"/>
    <property type="molecule type" value="Genomic_DNA"/>
</dbReference>
<dbReference type="Gene3D" id="3.40.50.1110">
    <property type="entry name" value="SGNH hydrolase"/>
    <property type="match status" value="1"/>
</dbReference>
<protein>
    <recommendedName>
        <fullName evidence="2">SGNH hydrolase-type esterase domain-containing protein</fullName>
    </recommendedName>
</protein>
<dbReference type="Gene3D" id="2.60.120.260">
    <property type="entry name" value="Galactose-binding domain-like"/>
    <property type="match status" value="1"/>
</dbReference>
<dbReference type="GO" id="GO:0016788">
    <property type="term" value="F:hydrolase activity, acting on ester bonds"/>
    <property type="evidence" value="ECO:0007669"/>
    <property type="project" value="UniProtKB-ARBA"/>
</dbReference>
<organism evidence="3 4">
    <name type="scientific">Persicitalea jodogahamensis</name>
    <dbReference type="NCBI Taxonomy" id="402147"/>
    <lineage>
        <taxon>Bacteria</taxon>
        <taxon>Pseudomonadati</taxon>
        <taxon>Bacteroidota</taxon>
        <taxon>Cytophagia</taxon>
        <taxon>Cytophagales</taxon>
        <taxon>Spirosomataceae</taxon>
        <taxon>Persicitalea</taxon>
    </lineage>
</organism>
<dbReference type="PANTHER" id="PTHR34407">
    <property type="entry name" value="EXPRESSED PROTEIN"/>
    <property type="match status" value="1"/>
</dbReference>
<comment type="caution">
    <text evidence="3">The sequence shown here is derived from an EMBL/GenBank/DDBJ whole genome shotgun (WGS) entry which is preliminary data.</text>
</comment>
<dbReference type="SUPFAM" id="SSF53474">
    <property type="entry name" value="alpha/beta-Hydrolases"/>
    <property type="match status" value="1"/>
</dbReference>
<evidence type="ECO:0000259" key="2">
    <source>
        <dbReference type="Pfam" id="PF13472"/>
    </source>
</evidence>
<dbReference type="Pfam" id="PF13472">
    <property type="entry name" value="Lipase_GDSL_2"/>
    <property type="match status" value="1"/>
</dbReference>
<dbReference type="AlphaFoldDB" id="A0A8J3D8L9"/>
<name>A0A8J3D8L9_9BACT</name>
<feature type="chain" id="PRO_5035213187" description="SGNH hydrolase-type esterase domain-containing protein" evidence="1">
    <location>
        <begin position="24"/>
        <end position="648"/>
    </location>
</feature>
<dbReference type="Gene3D" id="3.40.50.1820">
    <property type="entry name" value="alpha/beta hydrolase"/>
    <property type="match status" value="1"/>
</dbReference>
<dbReference type="Proteomes" id="UP000598271">
    <property type="component" value="Unassembled WGS sequence"/>
</dbReference>
<evidence type="ECO:0000313" key="3">
    <source>
        <dbReference type="EMBL" id="GHB68955.1"/>
    </source>
</evidence>
<accession>A0A8J3D8L9</accession>
<sequence length="648" mass="72138">MKRNPALILFVFALLEGTGLVFAQSPAETTSSWKGFEKIDFPFENTTAYYIKPKQPLPGNPWVWRAHFPGFHAEMDSLLVARGFHLAYVNTNNLFGHPKAMQVWDKFYRYLTMQKNFAPRVALEAISRGGLYAYGWAKRNPDKVACIYAEAPVCDPRSWPGGKGKGQGSPKDWQSWLELNGLTETTANDFKDSPLDDLEGMAAFKIPVLHVVSLQDKIVPPEENTFPLIEKYMRLGGPAAVYPMSRGKQTLEGHHFVIEHIDRWADFIQQHSVPVEKPLARDAYVVANRGLGAAFAKFENSKEATVAFLGGSITHNPGWRNKTAKYLGERFPETKFTFIAAGIPSLGSTPHAFRFGRDVLTQGTPDLLFVESAVNDRSNGFSEEAQVRALEGILQQAYAANPAMNIVMMAFADPDKFGDYDAGRKPVEVEVHRKVAAHYGAAFIDLSQEVYDRVKAGEFSWEYDFKNLHPSPYGQEVYFQTIKYLLQNTPMQDEGQPAKLPAPLNKASYNKAGYHSIGEAKALQGFSVDPSWKPDPPKSTREGFVNVPMLVGERPGDSFEFTFTGRAVGLALISGPDAGVISYQIDGKKPQTLDLFTQWSTSLHLPWYLVLDNELKPGKHKLKLTIADTKNPASVGTACRIVHLLVNE</sequence>
<dbReference type="InterPro" id="IPR013830">
    <property type="entry name" value="SGNH_hydro"/>
</dbReference>
<reference evidence="3 4" key="1">
    <citation type="journal article" date="2014" name="Int. J. Syst. Evol. Microbiol.">
        <title>Complete genome sequence of Corynebacterium casei LMG S-19264T (=DSM 44701T), isolated from a smear-ripened cheese.</title>
        <authorList>
            <consortium name="US DOE Joint Genome Institute (JGI-PGF)"/>
            <person name="Walter F."/>
            <person name="Albersmeier A."/>
            <person name="Kalinowski J."/>
            <person name="Ruckert C."/>
        </authorList>
    </citation>
    <scope>NUCLEOTIDE SEQUENCE [LARGE SCALE GENOMIC DNA]</scope>
    <source>
        <strain evidence="3 4">KCTC 12866</strain>
    </source>
</reference>
<evidence type="ECO:0000313" key="4">
    <source>
        <dbReference type="Proteomes" id="UP000598271"/>
    </source>
</evidence>
<feature type="domain" description="SGNH hydrolase-type esterase" evidence="2">
    <location>
        <begin position="308"/>
        <end position="476"/>
    </location>
</feature>
<dbReference type="SUPFAM" id="SSF52266">
    <property type="entry name" value="SGNH hydrolase"/>
    <property type="match status" value="1"/>
</dbReference>
<gene>
    <name evidence="3" type="ORF">GCM10007390_23060</name>
</gene>
<feature type="signal peptide" evidence="1">
    <location>
        <begin position="1"/>
        <end position="23"/>
    </location>
</feature>
<proteinExistence type="predicted"/>
<dbReference type="InterPro" id="IPR036514">
    <property type="entry name" value="SGNH_hydro_sf"/>
</dbReference>
<evidence type="ECO:0000256" key="1">
    <source>
        <dbReference type="SAM" id="SignalP"/>
    </source>
</evidence>
<dbReference type="InterPro" id="IPR029058">
    <property type="entry name" value="AB_hydrolase_fold"/>
</dbReference>